<gene>
    <name evidence="3" type="ORF">SAMN04488115_105115</name>
</gene>
<protein>
    <submittedName>
        <fullName evidence="3">Uncharacterized protein</fullName>
    </submittedName>
</protein>
<name>A0A1H5ZZ92_9HYPH</name>
<dbReference type="AlphaFoldDB" id="A0A1H5ZZ92"/>
<proteinExistence type="predicted"/>
<dbReference type="EMBL" id="FNUY01000005">
    <property type="protein sequence ID" value="SEG41833.1"/>
    <property type="molecule type" value="Genomic_DNA"/>
</dbReference>
<accession>A0A1H5ZZ92</accession>
<feature type="chain" id="PRO_5009292120" evidence="2">
    <location>
        <begin position="33"/>
        <end position="301"/>
    </location>
</feature>
<dbReference type="Proteomes" id="UP000236743">
    <property type="component" value="Unassembled WGS sequence"/>
</dbReference>
<keyword evidence="2" id="KW-0732">Signal</keyword>
<keyword evidence="4" id="KW-1185">Reference proteome</keyword>
<feature type="region of interest" description="Disordered" evidence="1">
    <location>
        <begin position="39"/>
        <end position="64"/>
    </location>
</feature>
<evidence type="ECO:0000256" key="2">
    <source>
        <dbReference type="SAM" id="SignalP"/>
    </source>
</evidence>
<evidence type="ECO:0000313" key="4">
    <source>
        <dbReference type="Proteomes" id="UP000236743"/>
    </source>
</evidence>
<reference evidence="3 4" key="1">
    <citation type="submission" date="2016-10" db="EMBL/GenBank/DDBJ databases">
        <authorList>
            <person name="de Groot N.N."/>
        </authorList>
    </citation>
    <scope>NUCLEOTIDE SEQUENCE [LARGE SCALE GENOMIC DNA]</scope>
    <source>
        <strain evidence="3 4">DSM 26656</strain>
    </source>
</reference>
<sequence length="301" mass="31654">MFQYGSPVRQLTPPVLCLALLVLAGASVSARAQPLQLPGAQPFNAPGAQQSAPHGTSSGPAAPRVHTMPAIKVAGEEAIVGRTLRRNGGFGEATFEKTATGYGLKLNAEGFQAANLVEPCTVSLGDGPLPVTALGRPAGVPRYRLEAPICPIVFDVLDGAFLVVEPAQPCVVEAAACRIDVRGLWGPDARTLVSRAKEIESARGVAERAVREGYRALNAKHDAVEQRGLAREQAGFSAERETICRDFQREGSLGFCGARLTEARAASIRARLGITSEPKPPRPKPARPAVAKPAPLPLTPQ</sequence>
<feature type="compositionally biased region" description="Polar residues" evidence="1">
    <location>
        <begin position="47"/>
        <end position="59"/>
    </location>
</feature>
<evidence type="ECO:0000313" key="3">
    <source>
        <dbReference type="EMBL" id="SEG41833.1"/>
    </source>
</evidence>
<evidence type="ECO:0000256" key="1">
    <source>
        <dbReference type="SAM" id="MobiDB-lite"/>
    </source>
</evidence>
<organism evidence="3 4">
    <name type="scientific">Bosea lathyri</name>
    <dbReference type="NCBI Taxonomy" id="1036778"/>
    <lineage>
        <taxon>Bacteria</taxon>
        <taxon>Pseudomonadati</taxon>
        <taxon>Pseudomonadota</taxon>
        <taxon>Alphaproteobacteria</taxon>
        <taxon>Hyphomicrobiales</taxon>
        <taxon>Boseaceae</taxon>
        <taxon>Bosea</taxon>
    </lineage>
</organism>
<feature type="signal peptide" evidence="2">
    <location>
        <begin position="1"/>
        <end position="32"/>
    </location>
</feature>
<feature type="region of interest" description="Disordered" evidence="1">
    <location>
        <begin position="271"/>
        <end position="301"/>
    </location>
</feature>